<dbReference type="PANTHER" id="PTHR24120">
    <property type="entry name" value="GH07239P"/>
    <property type="match status" value="1"/>
</dbReference>
<feature type="domain" description="RING-type" evidence="3">
    <location>
        <begin position="590"/>
        <end position="626"/>
    </location>
</feature>
<accession>A0A4Z1T4T7</accession>
<dbReference type="InterPro" id="IPR013083">
    <property type="entry name" value="Znf_RING/FYVE/PHD"/>
</dbReference>
<sequence length="652" mass="71816">MPGTKLMWMAMNGDLEGVIGSLGMVGERNGIGETALMWTAANDHPNCIPILEEEVGLQADDGWTALMLATLSGHERCVRLLLSEAGKQTTKEWNDFPPGTTALMIAAHQNHSKIVDILLPYEQGLNDSEGHTAKWYANNNNPKGKDFTEVRKFLEIEGRNRIPPPSKGPLMFLAYAMTGNVEGILRTLDYVGYRDLNGTTALMLAAEGGHAGCVRLLEGEIGMQDDNGMTALMKAAMKGHSNCVSVLECESEMQNNDGWTALMLAAYRGHADCAQLLLPEVGKQSIKEQNGFPSRTTALMIAVNQNHSEIVELLLPYEQEMKDNYGRTSLMYAAREGHINCIPLLENELGTQSNNGWTALMWAAYYGNTDCARLLLSEVGRQTTMNWGIFLPGTTALMLAAQYNHPEIVELLLPYEQGLKDNSGNTALMMAASHGRPASVRLLLPLEGGLFNNQKETALLLALQEGRVECAKLLIDEAAICDEDGRMHIGRIRGRAWKEQRADSLLSRTYRAVADTLEEAVRRQIQKKRLEALSPHHILALLSPIERSFEQSEALELGEMVWSALLCEPGALGALDDAFCKVEDEIIDGCVVCLSRQKDAILLPCRHLVICEVCADQIEHRCPYCRRKTDEVIVVECAKEQGVAISMSPSPI</sequence>
<dbReference type="EMBL" id="VDLU01000003">
    <property type="protein sequence ID" value="TNJ27539.1"/>
    <property type="molecule type" value="Genomic_DNA"/>
</dbReference>
<keyword evidence="5" id="KW-1185">Reference proteome</keyword>
<dbReference type="InterPro" id="IPR002110">
    <property type="entry name" value="Ankyrin_rpt"/>
</dbReference>
<dbReference type="Pfam" id="PF13920">
    <property type="entry name" value="zf-C3HC4_3"/>
    <property type="match status" value="1"/>
</dbReference>
<dbReference type="Pfam" id="PF12796">
    <property type="entry name" value="Ank_2"/>
    <property type="match status" value="4"/>
</dbReference>
<dbReference type="Gene3D" id="1.25.40.20">
    <property type="entry name" value="Ankyrin repeat-containing domain"/>
    <property type="match status" value="4"/>
</dbReference>
<dbReference type="AlphaFoldDB" id="A0A4Z1T4T7"/>
<dbReference type="PROSITE" id="PS50297">
    <property type="entry name" value="ANK_REP_REGION"/>
    <property type="match status" value="1"/>
</dbReference>
<evidence type="ECO:0000256" key="1">
    <source>
        <dbReference type="PROSITE-ProRule" id="PRU00023"/>
    </source>
</evidence>
<protein>
    <submittedName>
        <fullName evidence="4">Ankyrin repeat protein 2</fullName>
    </submittedName>
</protein>
<evidence type="ECO:0000313" key="4">
    <source>
        <dbReference type="EMBL" id="TNJ27539.1"/>
    </source>
</evidence>
<dbReference type="SUPFAM" id="SSF57850">
    <property type="entry name" value="RING/U-box"/>
    <property type="match status" value="1"/>
</dbReference>
<dbReference type="PANTHER" id="PTHR24120:SF4">
    <property type="entry name" value="GH07239P"/>
    <property type="match status" value="1"/>
</dbReference>
<dbReference type="InterPro" id="IPR001841">
    <property type="entry name" value="Znf_RING"/>
</dbReference>
<proteinExistence type="predicted"/>
<reference evidence="4" key="1">
    <citation type="submission" date="2019-05" db="EMBL/GenBank/DDBJ databases">
        <title>The compact genome of Giardia muris reveals important steps in the evolution of intestinal protozoan parasites.</title>
        <authorList>
            <person name="Xu F."/>
            <person name="Jimenez-Gonzalez A."/>
            <person name="Einarsson E."/>
            <person name="Astvaldsson A."/>
            <person name="Peirasmaki D."/>
            <person name="Eckmann L."/>
            <person name="Andersson J.O."/>
            <person name="Svard S.G."/>
            <person name="Jerlstrom-Hultqvist J."/>
        </authorList>
    </citation>
    <scope>NUCLEOTIDE SEQUENCE [LARGE SCALE GENOMIC DNA]</scope>
    <source>
        <strain evidence="4">Roberts-Thomson</strain>
    </source>
</reference>
<keyword evidence="2" id="KW-0862">Zinc</keyword>
<organism evidence="4 5">
    <name type="scientific">Giardia muris</name>
    <dbReference type="NCBI Taxonomy" id="5742"/>
    <lineage>
        <taxon>Eukaryota</taxon>
        <taxon>Metamonada</taxon>
        <taxon>Diplomonadida</taxon>
        <taxon>Hexamitidae</taxon>
        <taxon>Giardiinae</taxon>
        <taxon>Giardia</taxon>
    </lineage>
</organism>
<dbReference type="PROSITE" id="PS50088">
    <property type="entry name" value="ANK_REPEAT"/>
    <property type="match status" value="1"/>
</dbReference>
<dbReference type="PROSITE" id="PS50089">
    <property type="entry name" value="ZF_RING_2"/>
    <property type="match status" value="1"/>
</dbReference>
<evidence type="ECO:0000259" key="3">
    <source>
        <dbReference type="PROSITE" id="PS50089"/>
    </source>
</evidence>
<evidence type="ECO:0000313" key="5">
    <source>
        <dbReference type="Proteomes" id="UP000315496"/>
    </source>
</evidence>
<dbReference type="SMART" id="SM00248">
    <property type="entry name" value="ANK"/>
    <property type="match status" value="12"/>
</dbReference>
<comment type="caution">
    <text evidence="4">The sequence shown here is derived from an EMBL/GenBank/DDBJ whole genome shotgun (WGS) entry which is preliminary data.</text>
</comment>
<gene>
    <name evidence="4" type="ORF">GMRT_10843</name>
</gene>
<name>A0A4Z1T4T7_GIAMU</name>
<dbReference type="Gene3D" id="3.30.40.10">
    <property type="entry name" value="Zinc/RING finger domain, C3HC4 (zinc finger)"/>
    <property type="match status" value="1"/>
</dbReference>
<feature type="repeat" description="ANK" evidence="1">
    <location>
        <begin position="392"/>
        <end position="413"/>
    </location>
</feature>
<dbReference type="GO" id="GO:0008270">
    <property type="term" value="F:zinc ion binding"/>
    <property type="evidence" value="ECO:0007669"/>
    <property type="project" value="UniProtKB-KW"/>
</dbReference>
<dbReference type="SUPFAM" id="SSF48403">
    <property type="entry name" value="Ankyrin repeat"/>
    <property type="match status" value="2"/>
</dbReference>
<dbReference type="SMART" id="SM00184">
    <property type="entry name" value="RING"/>
    <property type="match status" value="1"/>
</dbReference>
<keyword evidence="2" id="KW-0479">Metal-binding</keyword>
<keyword evidence="1" id="KW-0040">ANK repeat</keyword>
<dbReference type="Pfam" id="PF00023">
    <property type="entry name" value="Ank"/>
    <property type="match status" value="2"/>
</dbReference>
<dbReference type="OrthoDB" id="7464126at2759"/>
<dbReference type="VEuPathDB" id="GiardiaDB:GMRT_10843"/>
<dbReference type="CDD" id="cd16649">
    <property type="entry name" value="mRING-HC-C3HC5_CGRF1-like"/>
    <property type="match status" value="1"/>
</dbReference>
<evidence type="ECO:0000256" key="2">
    <source>
        <dbReference type="PROSITE-ProRule" id="PRU00175"/>
    </source>
</evidence>
<dbReference type="InterPro" id="IPR036770">
    <property type="entry name" value="Ankyrin_rpt-contain_sf"/>
</dbReference>
<keyword evidence="2" id="KW-0863">Zinc-finger</keyword>
<dbReference type="Proteomes" id="UP000315496">
    <property type="component" value="Chromosome 3"/>
</dbReference>